<proteinExistence type="predicted"/>
<dbReference type="PANTHER" id="PTHR19288">
    <property type="entry name" value="4-NITROPHENYLPHOSPHATASE-RELATED"/>
    <property type="match status" value="1"/>
</dbReference>
<protein>
    <recommendedName>
        <fullName evidence="4">Pyridoxal phosphate phosphatase</fullName>
    </recommendedName>
</protein>
<dbReference type="InterPro" id="IPR036412">
    <property type="entry name" value="HAD-like_sf"/>
</dbReference>
<dbReference type="GO" id="GO:0005737">
    <property type="term" value="C:cytoplasm"/>
    <property type="evidence" value="ECO:0007669"/>
    <property type="project" value="TreeGrafter"/>
</dbReference>
<feature type="compositionally biased region" description="Basic and acidic residues" evidence="1">
    <location>
        <begin position="173"/>
        <end position="183"/>
    </location>
</feature>
<dbReference type="EMBL" id="RQTK01000625">
    <property type="protein sequence ID" value="RUS76893.1"/>
    <property type="molecule type" value="Genomic_DNA"/>
</dbReference>
<feature type="non-terminal residue" evidence="2">
    <location>
        <position position="1"/>
    </location>
</feature>
<sequence>SDPLVGTNYCDWLADVELDPQVKCVLVGFDPHFSYMKMLRASSYLKKPSCLFLATNPDNLMPVKHAKICIPVTGCIVSPLVVASGRQPLMLGKPAPDMFHLLRRVHGLDPSRCMMVGDRLDTDIQFARNCGMRSMLVLSGISTIEDIHCSAHTGEPTNDDIHSPAHTGEPTNDDIHSPAHTREKTHTCPDFYADSLAAFGMFIQGK</sequence>
<dbReference type="Gene3D" id="3.40.50.1000">
    <property type="entry name" value="HAD superfamily/HAD-like"/>
    <property type="match status" value="2"/>
</dbReference>
<name>A0A433T5P9_ELYCH</name>
<evidence type="ECO:0000313" key="3">
    <source>
        <dbReference type="Proteomes" id="UP000271974"/>
    </source>
</evidence>
<dbReference type="Proteomes" id="UP000271974">
    <property type="component" value="Unassembled WGS sequence"/>
</dbReference>
<organism evidence="2 3">
    <name type="scientific">Elysia chlorotica</name>
    <name type="common">Eastern emerald elysia</name>
    <name type="synonym">Sea slug</name>
    <dbReference type="NCBI Taxonomy" id="188477"/>
    <lineage>
        <taxon>Eukaryota</taxon>
        <taxon>Metazoa</taxon>
        <taxon>Spiralia</taxon>
        <taxon>Lophotrochozoa</taxon>
        <taxon>Mollusca</taxon>
        <taxon>Gastropoda</taxon>
        <taxon>Heterobranchia</taxon>
        <taxon>Euthyneura</taxon>
        <taxon>Panpulmonata</taxon>
        <taxon>Sacoglossa</taxon>
        <taxon>Placobranchoidea</taxon>
        <taxon>Plakobranchidae</taxon>
        <taxon>Elysia</taxon>
    </lineage>
</organism>
<dbReference type="SUPFAM" id="SSF56784">
    <property type="entry name" value="HAD-like"/>
    <property type="match status" value="1"/>
</dbReference>
<dbReference type="PANTHER" id="PTHR19288:SF93">
    <property type="entry name" value="FI11325P-RELATED"/>
    <property type="match status" value="1"/>
</dbReference>
<feature type="region of interest" description="Disordered" evidence="1">
    <location>
        <begin position="152"/>
        <end position="183"/>
    </location>
</feature>
<evidence type="ECO:0000256" key="1">
    <source>
        <dbReference type="SAM" id="MobiDB-lite"/>
    </source>
</evidence>
<gene>
    <name evidence="2" type="ORF">EGW08_015332</name>
</gene>
<keyword evidence="3" id="KW-1185">Reference proteome</keyword>
<dbReference type="AlphaFoldDB" id="A0A433T5P9"/>
<accession>A0A433T5P9</accession>
<dbReference type="Pfam" id="PF13242">
    <property type="entry name" value="Hydrolase_like"/>
    <property type="match status" value="1"/>
</dbReference>
<dbReference type="InterPro" id="IPR023214">
    <property type="entry name" value="HAD_sf"/>
</dbReference>
<dbReference type="GO" id="GO:0016791">
    <property type="term" value="F:phosphatase activity"/>
    <property type="evidence" value="ECO:0007669"/>
    <property type="project" value="TreeGrafter"/>
</dbReference>
<dbReference type="STRING" id="188477.A0A433T5P9"/>
<evidence type="ECO:0008006" key="4">
    <source>
        <dbReference type="Google" id="ProtNLM"/>
    </source>
</evidence>
<comment type="caution">
    <text evidence="2">The sequence shown here is derived from an EMBL/GenBank/DDBJ whole genome shotgun (WGS) entry which is preliminary data.</text>
</comment>
<evidence type="ECO:0000313" key="2">
    <source>
        <dbReference type="EMBL" id="RUS76893.1"/>
    </source>
</evidence>
<reference evidence="2 3" key="1">
    <citation type="submission" date="2019-01" db="EMBL/GenBank/DDBJ databases">
        <title>A draft genome assembly of the solar-powered sea slug Elysia chlorotica.</title>
        <authorList>
            <person name="Cai H."/>
            <person name="Li Q."/>
            <person name="Fang X."/>
            <person name="Li J."/>
            <person name="Curtis N.E."/>
            <person name="Altenburger A."/>
            <person name="Shibata T."/>
            <person name="Feng M."/>
            <person name="Maeda T."/>
            <person name="Schwartz J.A."/>
            <person name="Shigenobu S."/>
            <person name="Lundholm N."/>
            <person name="Nishiyama T."/>
            <person name="Yang H."/>
            <person name="Hasebe M."/>
            <person name="Li S."/>
            <person name="Pierce S.K."/>
            <person name="Wang J."/>
        </authorList>
    </citation>
    <scope>NUCLEOTIDE SEQUENCE [LARGE SCALE GENOMIC DNA]</scope>
    <source>
        <strain evidence="2">EC2010</strain>
        <tissue evidence="2">Whole organism of an adult</tissue>
    </source>
</reference>
<dbReference type="OrthoDB" id="413953at2759"/>